<reference evidence="2 3" key="1">
    <citation type="submission" date="2018-06" db="EMBL/GenBank/DDBJ databases">
        <title>Extensive metabolic versatility and redundancy in microbially diverse, dynamic hydrothermal sediments.</title>
        <authorList>
            <person name="Dombrowski N."/>
            <person name="Teske A."/>
            <person name="Baker B.J."/>
        </authorList>
    </citation>
    <scope>NUCLEOTIDE SEQUENCE [LARGE SCALE GENOMIC DNA]</scope>
    <source>
        <strain evidence="2">B9_G13</strain>
    </source>
</reference>
<proteinExistence type="predicted"/>
<evidence type="ECO:0000313" key="3">
    <source>
        <dbReference type="Proteomes" id="UP000277633"/>
    </source>
</evidence>
<evidence type="ECO:0000313" key="2">
    <source>
        <dbReference type="EMBL" id="RLG70387.1"/>
    </source>
</evidence>
<sequence length="110" mass="12627">MREDAEATLNEMLLISENILRTIEEVRKADNRKRELEAALIEATLNKKSDKEITQELENIEASLSEVEEKLKTQLKELSKKMAAIKDTYNNRIKESIGEIREIARAGKNV</sequence>
<name>A0A497JH48_9ARCH</name>
<organism evidence="2 3">
    <name type="scientific">Candidatus Iainarchaeum sp</name>
    <dbReference type="NCBI Taxonomy" id="3101447"/>
    <lineage>
        <taxon>Archaea</taxon>
        <taxon>Candidatus Iainarchaeota</taxon>
        <taxon>Candidatus Iainarchaeia</taxon>
        <taxon>Candidatus Iainarchaeales</taxon>
        <taxon>Candidatus Iainarchaeaceae</taxon>
        <taxon>Candidatus Iainarchaeum</taxon>
    </lineage>
</organism>
<dbReference type="Proteomes" id="UP000277633">
    <property type="component" value="Unassembled WGS sequence"/>
</dbReference>
<accession>A0A497JH48</accession>
<gene>
    <name evidence="2" type="ORF">DRO07_00325</name>
</gene>
<evidence type="ECO:0000256" key="1">
    <source>
        <dbReference type="SAM" id="Coils"/>
    </source>
</evidence>
<keyword evidence="1" id="KW-0175">Coiled coil</keyword>
<protein>
    <submittedName>
        <fullName evidence="2">Uncharacterized protein</fullName>
    </submittedName>
</protein>
<dbReference type="AlphaFoldDB" id="A0A497JH48"/>
<comment type="caution">
    <text evidence="2">The sequence shown here is derived from an EMBL/GenBank/DDBJ whole genome shotgun (WGS) entry which is preliminary data.</text>
</comment>
<feature type="coiled-coil region" evidence="1">
    <location>
        <begin position="19"/>
        <end position="88"/>
    </location>
</feature>
<dbReference type="EMBL" id="QMWO01000006">
    <property type="protein sequence ID" value="RLG70387.1"/>
    <property type="molecule type" value="Genomic_DNA"/>
</dbReference>